<dbReference type="PANTHER" id="PTHR10218:SF321">
    <property type="entry name" value="EXTRA-LARGE GUANINE NUCLEOTIDE-BINDING PROTEIN 2"/>
    <property type="match status" value="1"/>
</dbReference>
<dbReference type="SUPFAM" id="SSF47895">
    <property type="entry name" value="Transducin (alpha subunit), insertion domain"/>
    <property type="match status" value="1"/>
</dbReference>
<proteinExistence type="predicted"/>
<accession>S8CNZ1</accession>
<dbReference type="Pfam" id="PF00503">
    <property type="entry name" value="G-alpha"/>
    <property type="match status" value="1"/>
</dbReference>
<reference evidence="6 7" key="1">
    <citation type="journal article" date="2013" name="BMC Genomics">
        <title>The miniature genome of a carnivorous plant Genlisea aurea contains a low number of genes and short non-coding sequences.</title>
        <authorList>
            <person name="Leushkin E.V."/>
            <person name="Sutormin R.A."/>
            <person name="Nabieva E.R."/>
            <person name="Penin A.A."/>
            <person name="Kondrashov A.S."/>
            <person name="Logacheva M.D."/>
        </authorList>
    </citation>
    <scope>NUCLEOTIDE SEQUENCE [LARGE SCALE GENOMIC DNA]</scope>
</reference>
<evidence type="ECO:0000313" key="7">
    <source>
        <dbReference type="Proteomes" id="UP000015453"/>
    </source>
</evidence>
<dbReference type="Gene3D" id="3.40.50.300">
    <property type="entry name" value="P-loop containing nucleotide triphosphate hydrolases"/>
    <property type="match status" value="1"/>
</dbReference>
<feature type="binding site" evidence="5">
    <location>
        <position position="448"/>
    </location>
    <ligand>
        <name>Mg(2+)</name>
        <dbReference type="ChEBI" id="CHEBI:18420"/>
    </ligand>
</feature>
<dbReference type="InterPro" id="IPR027417">
    <property type="entry name" value="P-loop_NTPase"/>
</dbReference>
<dbReference type="EMBL" id="AUSU01003631">
    <property type="protein sequence ID" value="EPS66536.1"/>
    <property type="molecule type" value="Genomic_DNA"/>
</dbReference>
<keyword evidence="1 4" id="KW-0547">Nucleotide-binding</keyword>
<dbReference type="AlphaFoldDB" id="S8CNZ1"/>
<protein>
    <submittedName>
        <fullName evidence="6">Uncharacterized protein</fullName>
    </submittedName>
</protein>
<dbReference type="Gene3D" id="1.10.400.10">
    <property type="entry name" value="GI Alpha 1, domain 2-like"/>
    <property type="match status" value="1"/>
</dbReference>
<evidence type="ECO:0000256" key="3">
    <source>
        <dbReference type="ARBA" id="ARBA00023224"/>
    </source>
</evidence>
<dbReference type="FunFam" id="3.40.50.300:FF:000720">
    <property type="entry name" value="Guanine nucleotide-binding protein G(k) subunit alpha"/>
    <property type="match status" value="1"/>
</dbReference>
<keyword evidence="5" id="KW-0460">Magnesium</keyword>
<organism evidence="6 7">
    <name type="scientific">Genlisea aurea</name>
    <dbReference type="NCBI Taxonomy" id="192259"/>
    <lineage>
        <taxon>Eukaryota</taxon>
        <taxon>Viridiplantae</taxon>
        <taxon>Streptophyta</taxon>
        <taxon>Embryophyta</taxon>
        <taxon>Tracheophyta</taxon>
        <taxon>Spermatophyta</taxon>
        <taxon>Magnoliopsida</taxon>
        <taxon>eudicotyledons</taxon>
        <taxon>Gunneridae</taxon>
        <taxon>Pentapetalae</taxon>
        <taxon>asterids</taxon>
        <taxon>lamiids</taxon>
        <taxon>Lamiales</taxon>
        <taxon>Lentibulariaceae</taxon>
        <taxon>Genlisea</taxon>
    </lineage>
</organism>
<feature type="non-terminal residue" evidence="6">
    <location>
        <position position="1"/>
    </location>
</feature>
<dbReference type="SUPFAM" id="SSF52540">
    <property type="entry name" value="P-loop containing nucleoside triphosphate hydrolases"/>
    <property type="match status" value="1"/>
</dbReference>
<gene>
    <name evidence="6" type="ORF">M569_08237</name>
</gene>
<dbReference type="GO" id="GO:0005834">
    <property type="term" value="C:heterotrimeric G-protein complex"/>
    <property type="evidence" value="ECO:0007669"/>
    <property type="project" value="TreeGrafter"/>
</dbReference>
<dbReference type="GO" id="GO:0003924">
    <property type="term" value="F:GTPase activity"/>
    <property type="evidence" value="ECO:0007669"/>
    <property type="project" value="InterPro"/>
</dbReference>
<dbReference type="PANTHER" id="PTHR10218">
    <property type="entry name" value="GTP-BINDING PROTEIN ALPHA SUBUNIT"/>
    <property type="match status" value="1"/>
</dbReference>
<dbReference type="PROSITE" id="PS51882">
    <property type="entry name" value="G_ALPHA"/>
    <property type="match status" value="1"/>
</dbReference>
<evidence type="ECO:0000313" key="6">
    <source>
        <dbReference type="EMBL" id="EPS66536.1"/>
    </source>
</evidence>
<keyword evidence="3" id="KW-0807">Transducer</keyword>
<dbReference type="GO" id="GO:0001664">
    <property type="term" value="F:G protein-coupled receptor binding"/>
    <property type="evidence" value="ECO:0007669"/>
    <property type="project" value="TreeGrafter"/>
</dbReference>
<comment type="caution">
    <text evidence="6">The sequence shown here is derived from an EMBL/GenBank/DDBJ whole genome shotgun (WGS) entry which is preliminary data.</text>
</comment>
<evidence type="ECO:0000256" key="5">
    <source>
        <dbReference type="PIRSR" id="PIRSR601019-2"/>
    </source>
</evidence>
<dbReference type="PRINTS" id="PR00318">
    <property type="entry name" value="GPROTEINA"/>
</dbReference>
<dbReference type="OrthoDB" id="5817230at2759"/>
<dbReference type="Proteomes" id="UP000015453">
    <property type="component" value="Unassembled WGS sequence"/>
</dbReference>
<keyword evidence="7" id="KW-1185">Reference proteome</keyword>
<dbReference type="InterPro" id="IPR001019">
    <property type="entry name" value="Gprotein_alpha_su"/>
</dbReference>
<name>S8CNZ1_9LAMI</name>
<feature type="non-terminal residue" evidence="6">
    <location>
        <position position="651"/>
    </location>
</feature>
<dbReference type="InterPro" id="IPR011025">
    <property type="entry name" value="GproteinA_insert"/>
</dbReference>
<evidence type="ECO:0000256" key="4">
    <source>
        <dbReference type="PIRSR" id="PIRSR601019-1"/>
    </source>
</evidence>
<dbReference type="SMART" id="SM00275">
    <property type="entry name" value="G_alpha"/>
    <property type="match status" value="1"/>
</dbReference>
<dbReference type="CDD" id="cd00066">
    <property type="entry name" value="G-alpha"/>
    <property type="match status" value="1"/>
</dbReference>
<keyword evidence="2 4" id="KW-0342">GTP-binding</keyword>
<keyword evidence="5" id="KW-0479">Metal-binding</keyword>
<dbReference type="GO" id="GO:0046872">
    <property type="term" value="F:metal ion binding"/>
    <property type="evidence" value="ECO:0007669"/>
    <property type="project" value="UniProtKB-KW"/>
</dbReference>
<dbReference type="GO" id="GO:0005525">
    <property type="term" value="F:GTP binding"/>
    <property type="evidence" value="ECO:0007669"/>
    <property type="project" value="UniProtKB-KW"/>
</dbReference>
<sequence>GKRGMCLRCRKTSRFSESQREVCIVCRAKYCRGCVLRAMGCMPEGRKCVTCIGFPVDESRRGSLGKCSRMLRRLLTSEQVERIMNSERSCDLNQPPSHLVIVNDKPLSSQELVTLQNCSHPPKNLRTGRYWYDKVSGFWGKEGEKPCQIITAQLEVGYLIKQDASKGNTNVKINNREITKAELRMLQAAGIHCEGNPHFWVTPDGSYQHEGMNHVMGKLWEKAICAALSLPYPSDGGNSGASEAGNNRNIVNINNQEEKELNKLLLFGGAQSGKSTIFKQARILYNLPFSDEEKQDLKTMIQRNLYRYIAILIDGREHFENEYTAGMRERRIHQPSTSGAKSDFKAWLEFSLLLPCPRLEAFSKELLEIIISGSFEATFPAATREYSPVVEELWKDKSFQSIYNRRNELLPMLPGAASYFLERAVEISRVDYEPTETDILFAEGLSSSNGIASMKFSFPYSSEESYRESDENDSSTRYYHLIRARQSNLGADCKFLHLLEGMNLVIFCVSLSEYDEHCYDDKKGAFVNQMMETKKLFESIVTHPTLAETTFFLILNKFDLLEEKIKQVPLKQCDWFQDFCPVISNNSQTNRGSKSSAAQQAFHYIAVKFKRLFSSLTGRKLFVSRVTGLDPGSVDNAFRLCKEVLKWESDK</sequence>
<feature type="binding site" evidence="5">
    <location>
        <position position="275"/>
    </location>
    <ligand>
        <name>Mg(2+)</name>
        <dbReference type="ChEBI" id="CHEBI:18420"/>
    </ligand>
</feature>
<dbReference type="GO" id="GO:0031683">
    <property type="term" value="F:G-protein beta/gamma-subunit complex binding"/>
    <property type="evidence" value="ECO:0007669"/>
    <property type="project" value="InterPro"/>
</dbReference>
<evidence type="ECO:0000256" key="2">
    <source>
        <dbReference type="ARBA" id="ARBA00023134"/>
    </source>
</evidence>
<feature type="binding site" evidence="4">
    <location>
        <begin position="556"/>
        <end position="559"/>
    </location>
    <ligand>
        <name>GTP</name>
        <dbReference type="ChEBI" id="CHEBI:37565"/>
    </ligand>
</feature>
<dbReference type="GO" id="GO:0007188">
    <property type="term" value="P:adenylate cyclase-modulating G protein-coupled receptor signaling pathway"/>
    <property type="evidence" value="ECO:0007669"/>
    <property type="project" value="TreeGrafter"/>
</dbReference>
<evidence type="ECO:0000256" key="1">
    <source>
        <dbReference type="ARBA" id="ARBA00022741"/>
    </source>
</evidence>
<dbReference type="GO" id="GO:0005737">
    <property type="term" value="C:cytoplasm"/>
    <property type="evidence" value="ECO:0007669"/>
    <property type="project" value="TreeGrafter"/>
</dbReference>